<dbReference type="KEGG" id="vg:16193456"/>
<dbReference type="EMBL" id="KC292029">
    <property type="protein sequence ID" value="AGM11916.1"/>
    <property type="molecule type" value="Genomic_DNA"/>
</dbReference>
<dbReference type="RefSeq" id="YP_008059615.1">
    <property type="nucleotide sequence ID" value="NC_021330.1"/>
</dbReference>
<accession>R4THY6</accession>
<reference evidence="1 2" key="1">
    <citation type="submission" date="2012-12" db="EMBL/GenBank/DDBJ databases">
        <authorList>
            <person name="Sencilo A."/>
            <person name="Jacobs-Sera D."/>
            <person name="Russell D.A."/>
            <person name="Ko C."/>
            <person name="Atanasova N."/>
            <person name="Osterlund E."/>
            <person name="Oksanen H.M."/>
            <person name="Bamford D.H."/>
            <person name="Hatfull G.F."/>
            <person name="Roine E."/>
            <person name="Hendrix R.W."/>
        </authorList>
    </citation>
    <scope>NUCLEOTIDE SEQUENCE [LARGE SCALE GENOMIC DNA]</scope>
</reference>
<name>R4THY6_9CAUD</name>
<dbReference type="Proteomes" id="UP000202086">
    <property type="component" value="Segment"/>
</dbReference>
<keyword evidence="2" id="KW-1185">Reference proteome</keyword>
<evidence type="ECO:0000313" key="1">
    <source>
        <dbReference type="EMBL" id="AGM11916.1"/>
    </source>
</evidence>
<dbReference type="OrthoDB" id="19324at10239"/>
<gene>
    <name evidence="1" type="primary">53</name>
    <name evidence="1" type="ORF">DNAM5_53</name>
</gene>
<sequence>MFGQEGKEKYEVEVKVPPSNYLSLPKHLIERHLTEDCYRMAYQAQSAGTHFQALLTSANDNILLRIPFSQWRTGRMYERKLNDWSLYLERWADDFESQDTIMENGTEKRVIEMTVKVIEDDFIPEDND</sequence>
<dbReference type="GeneID" id="16193456"/>
<evidence type="ECO:0000313" key="2">
    <source>
        <dbReference type="Proteomes" id="UP000202086"/>
    </source>
</evidence>
<organism evidence="1 2">
    <name type="scientific">Haloarcula californiae tailed virus 1</name>
    <dbReference type="NCBI Taxonomy" id="1273746"/>
    <lineage>
        <taxon>Viruses</taxon>
        <taxon>Duplodnaviria</taxon>
        <taxon>Heunggongvirae</taxon>
        <taxon>Uroviricota</taxon>
        <taxon>Caudoviricetes</taxon>
        <taxon>Thumleimavirales</taxon>
        <taxon>Druskaviridae</taxon>
        <taxon>Hacavirus</taxon>
        <taxon>Hacavirus italiense</taxon>
        <taxon>Hacavirus HCTV1</taxon>
    </lineage>
</organism>
<proteinExistence type="predicted"/>
<protein>
    <submittedName>
        <fullName evidence="1">Uncharacterized protein</fullName>
    </submittedName>
</protein>